<evidence type="ECO:0000313" key="2">
    <source>
        <dbReference type="EMBL" id="MDC7683159.1"/>
    </source>
</evidence>
<feature type="transmembrane region" description="Helical" evidence="1">
    <location>
        <begin position="7"/>
        <end position="28"/>
    </location>
</feature>
<keyword evidence="1" id="KW-0812">Transmembrane</keyword>
<dbReference type="RefSeq" id="WP_272747639.1">
    <property type="nucleotide sequence ID" value="NZ_JAQQKX010000005.1"/>
</dbReference>
<feature type="transmembrane region" description="Helical" evidence="1">
    <location>
        <begin position="124"/>
        <end position="144"/>
    </location>
</feature>
<feature type="transmembrane region" description="Helical" evidence="1">
    <location>
        <begin position="40"/>
        <end position="65"/>
    </location>
</feature>
<name>A0ABT5HSZ9_9CAUL</name>
<gene>
    <name evidence="2" type="ORF">PQU92_07710</name>
</gene>
<proteinExistence type="predicted"/>
<feature type="transmembrane region" description="Helical" evidence="1">
    <location>
        <begin position="86"/>
        <end position="104"/>
    </location>
</feature>
<keyword evidence="1" id="KW-1133">Transmembrane helix</keyword>
<keyword evidence="1" id="KW-0472">Membrane</keyword>
<protein>
    <recommendedName>
        <fullName evidence="4">DUF2975 domain-containing protein</fullName>
    </recommendedName>
</protein>
<keyword evidence="3" id="KW-1185">Reference proteome</keyword>
<sequence length="165" mass="17874">MRLMSVSLKWLVGLPVASMALLTLVQLPKLWTLVGQRPDIFGLAVLQGGLPLLPYVFFAAALWFAADMIGRVRPDMPLEPVLIRGLRRAGTGLILGGMALGLKVNPWVWTVIYNNTGPQPPGTANYVLFALVAGLMGAVLMGVAGRIRHLQTARTALQSELEQYV</sequence>
<dbReference type="EMBL" id="JAQQKX010000005">
    <property type="protein sequence ID" value="MDC7683159.1"/>
    <property type="molecule type" value="Genomic_DNA"/>
</dbReference>
<comment type="caution">
    <text evidence="2">The sequence shown here is derived from an EMBL/GenBank/DDBJ whole genome shotgun (WGS) entry which is preliminary data.</text>
</comment>
<evidence type="ECO:0008006" key="4">
    <source>
        <dbReference type="Google" id="ProtNLM"/>
    </source>
</evidence>
<evidence type="ECO:0000256" key="1">
    <source>
        <dbReference type="SAM" id="Phobius"/>
    </source>
</evidence>
<accession>A0ABT5HSZ9</accession>
<organism evidence="2 3">
    <name type="scientific">Asticcacaulis aquaticus</name>
    <dbReference type="NCBI Taxonomy" id="2984212"/>
    <lineage>
        <taxon>Bacteria</taxon>
        <taxon>Pseudomonadati</taxon>
        <taxon>Pseudomonadota</taxon>
        <taxon>Alphaproteobacteria</taxon>
        <taxon>Caulobacterales</taxon>
        <taxon>Caulobacteraceae</taxon>
        <taxon>Asticcacaulis</taxon>
    </lineage>
</organism>
<dbReference type="Proteomes" id="UP001214854">
    <property type="component" value="Unassembled WGS sequence"/>
</dbReference>
<evidence type="ECO:0000313" key="3">
    <source>
        <dbReference type="Proteomes" id="UP001214854"/>
    </source>
</evidence>
<reference evidence="2 3" key="1">
    <citation type="submission" date="2023-01" db="EMBL/GenBank/DDBJ databases">
        <title>Novel species of the genus Asticcacaulis isolated from rivers.</title>
        <authorList>
            <person name="Lu H."/>
        </authorList>
    </citation>
    <scope>NUCLEOTIDE SEQUENCE [LARGE SCALE GENOMIC DNA]</scope>
    <source>
        <strain evidence="2 3">BYS171W</strain>
    </source>
</reference>